<organism evidence="2 3">
    <name type="scientific">Hortaea werneckii</name>
    <name type="common">Black yeast</name>
    <name type="synonym">Cladosporium werneckii</name>
    <dbReference type="NCBI Taxonomy" id="91943"/>
    <lineage>
        <taxon>Eukaryota</taxon>
        <taxon>Fungi</taxon>
        <taxon>Dikarya</taxon>
        <taxon>Ascomycota</taxon>
        <taxon>Pezizomycotina</taxon>
        <taxon>Dothideomycetes</taxon>
        <taxon>Dothideomycetidae</taxon>
        <taxon>Mycosphaerellales</taxon>
        <taxon>Teratosphaeriaceae</taxon>
        <taxon>Hortaea</taxon>
    </lineage>
</organism>
<gene>
    <name evidence="2" type="ORF">D0859_11665</name>
</gene>
<evidence type="ECO:0000313" key="3">
    <source>
        <dbReference type="Proteomes" id="UP000281677"/>
    </source>
</evidence>
<name>A0A3M7IFV3_HORWE</name>
<comment type="caution">
    <text evidence="2">The sequence shown here is derived from an EMBL/GenBank/DDBJ whole genome shotgun (WGS) entry which is preliminary data.</text>
</comment>
<dbReference type="Proteomes" id="UP000281677">
    <property type="component" value="Unassembled WGS sequence"/>
</dbReference>
<evidence type="ECO:0000313" key="2">
    <source>
        <dbReference type="EMBL" id="RMZ24292.1"/>
    </source>
</evidence>
<dbReference type="VEuPathDB" id="FungiDB:BTJ68_08456"/>
<feature type="non-terminal residue" evidence="2">
    <location>
        <position position="246"/>
    </location>
</feature>
<dbReference type="AlphaFoldDB" id="A0A3M7IFV3"/>
<reference evidence="2 3" key="1">
    <citation type="journal article" date="2018" name="BMC Genomics">
        <title>Genomic evidence for intraspecific hybridization in a clonal and extremely halotolerant yeast.</title>
        <authorList>
            <person name="Gostincar C."/>
            <person name="Stajich J.E."/>
            <person name="Zupancic J."/>
            <person name="Zalar P."/>
            <person name="Gunde-Cimerman N."/>
        </authorList>
    </citation>
    <scope>NUCLEOTIDE SEQUENCE [LARGE SCALE GENOMIC DNA]</scope>
    <source>
        <strain evidence="2 3">EXF-120</strain>
    </source>
</reference>
<dbReference type="EMBL" id="QWIT01000425">
    <property type="protein sequence ID" value="RMZ24292.1"/>
    <property type="molecule type" value="Genomic_DNA"/>
</dbReference>
<feature type="region of interest" description="Disordered" evidence="1">
    <location>
        <begin position="76"/>
        <end position="130"/>
    </location>
</feature>
<dbReference type="InterPro" id="IPR023614">
    <property type="entry name" value="Porin_dom_sf"/>
</dbReference>
<sequence length="246" mass="25921">MGSIPPFSSEIPKPVGSTEKLANDINRSFAMPVPAFGDLGKAANDLINKDFYHTAQGTLDVKLKAPNGTNVAVKGKQGFDGVTSGSIEGKHTLKPQGAQHQFPSNFSTPAPSSSSPPPTLAPTSSSTQRGRNGFIKSISLITALPSPLRTHLYLSAIGVPNGFGTQEKLALTLRLPATGVTITQAWTTASLLDTKVELSDVVAPGAKVDLQNLWNPSKPNSAAQKLNLAWKNPNVHTRAFINYGTA</sequence>
<dbReference type="Gene3D" id="2.40.160.10">
    <property type="entry name" value="Porin"/>
    <property type="match status" value="1"/>
</dbReference>
<accession>A0A3M7IFV3</accession>
<dbReference type="OrthoDB" id="7827681at2759"/>
<protein>
    <submittedName>
        <fullName evidence="2">Uncharacterized protein</fullName>
    </submittedName>
</protein>
<proteinExistence type="predicted"/>
<evidence type="ECO:0000256" key="1">
    <source>
        <dbReference type="SAM" id="MobiDB-lite"/>
    </source>
</evidence>